<dbReference type="RefSeq" id="WP_096054410.1">
    <property type="nucleotide sequence ID" value="NZ_CP023344.1"/>
</dbReference>
<feature type="transmembrane region" description="Helical" evidence="6">
    <location>
        <begin position="54"/>
        <end position="73"/>
    </location>
</feature>
<dbReference type="SUPFAM" id="SSF103481">
    <property type="entry name" value="Multidrug resistance efflux transporter EmrE"/>
    <property type="match status" value="2"/>
</dbReference>
<feature type="transmembrane region" description="Helical" evidence="6">
    <location>
        <begin position="26"/>
        <end position="45"/>
    </location>
</feature>
<evidence type="ECO:0000256" key="1">
    <source>
        <dbReference type="ARBA" id="ARBA00004141"/>
    </source>
</evidence>
<dbReference type="AlphaFoldDB" id="A0A290Q2A1"/>
<evidence type="ECO:0000256" key="5">
    <source>
        <dbReference type="ARBA" id="ARBA00023136"/>
    </source>
</evidence>
<name>A0A290Q2A1_9BACT</name>
<evidence type="ECO:0000259" key="7">
    <source>
        <dbReference type="Pfam" id="PF00892"/>
    </source>
</evidence>
<dbReference type="OrthoDB" id="1412048at2"/>
<gene>
    <name evidence="8" type="ORF">CMV30_01650</name>
</gene>
<proteinExistence type="inferred from homology"/>
<accession>A0A290Q2A1</accession>
<dbReference type="PANTHER" id="PTHR32322:SF2">
    <property type="entry name" value="EAMA DOMAIN-CONTAINING PROTEIN"/>
    <property type="match status" value="1"/>
</dbReference>
<reference evidence="8 9" key="1">
    <citation type="submission" date="2017-09" db="EMBL/GenBank/DDBJ databases">
        <title>Complete genome sequence of Verrucomicrobial strain HZ-65, isolated from freshwater.</title>
        <authorList>
            <person name="Choi A."/>
        </authorList>
    </citation>
    <scope>NUCLEOTIDE SEQUENCE [LARGE SCALE GENOMIC DNA]</scope>
    <source>
        <strain evidence="8 9">HZ-65</strain>
    </source>
</reference>
<feature type="domain" description="EamA" evidence="7">
    <location>
        <begin position="2"/>
        <end position="126"/>
    </location>
</feature>
<sequence>MLYLLAVSIIWAMSFGLVKKLAGLDSAFISAVRLGLALLVFLPFLRPRDLSPRAIVSLIGIGALQFGLMYLAYNESYRHLAAHEVALFTLTTPILVTLLADAFDRTLRPRALTAALLATVSAAFIVIQSATLQTTLTGLGLVQLANLAFALGQILYRRFRTQNPAVRDREIFGFLYIGAFLITLPFVLVRSGLVFPALTTTQITTLLYLGILASGLCFFWWNLGATRVNAGTLAVFNNAKVPLGVACSLLFFGETADLPRLAVGGALLIAAVAVAETKPRPV</sequence>
<feature type="transmembrane region" description="Helical" evidence="6">
    <location>
        <begin position="85"/>
        <end position="104"/>
    </location>
</feature>
<organism evidence="8 9">
    <name type="scientific">Nibricoccus aquaticus</name>
    <dbReference type="NCBI Taxonomy" id="2576891"/>
    <lineage>
        <taxon>Bacteria</taxon>
        <taxon>Pseudomonadati</taxon>
        <taxon>Verrucomicrobiota</taxon>
        <taxon>Opitutia</taxon>
        <taxon>Opitutales</taxon>
        <taxon>Opitutaceae</taxon>
        <taxon>Nibricoccus</taxon>
    </lineage>
</organism>
<dbReference type="EMBL" id="CP023344">
    <property type="protein sequence ID" value="ATC62775.1"/>
    <property type="molecule type" value="Genomic_DNA"/>
</dbReference>
<evidence type="ECO:0000256" key="3">
    <source>
        <dbReference type="ARBA" id="ARBA00022692"/>
    </source>
</evidence>
<dbReference type="PANTHER" id="PTHR32322">
    <property type="entry name" value="INNER MEMBRANE TRANSPORTER"/>
    <property type="match status" value="1"/>
</dbReference>
<evidence type="ECO:0000313" key="9">
    <source>
        <dbReference type="Proteomes" id="UP000217265"/>
    </source>
</evidence>
<dbReference type="InterPro" id="IPR000620">
    <property type="entry name" value="EamA_dom"/>
</dbReference>
<evidence type="ECO:0000256" key="6">
    <source>
        <dbReference type="SAM" id="Phobius"/>
    </source>
</evidence>
<comment type="similarity">
    <text evidence="2">Belongs to the EamA transporter family.</text>
</comment>
<evidence type="ECO:0000313" key="8">
    <source>
        <dbReference type="EMBL" id="ATC62775.1"/>
    </source>
</evidence>
<feature type="transmembrane region" description="Helical" evidence="6">
    <location>
        <begin position="111"/>
        <end position="130"/>
    </location>
</feature>
<evidence type="ECO:0000256" key="4">
    <source>
        <dbReference type="ARBA" id="ARBA00022989"/>
    </source>
</evidence>
<evidence type="ECO:0000256" key="2">
    <source>
        <dbReference type="ARBA" id="ARBA00007362"/>
    </source>
</evidence>
<dbReference type="GO" id="GO:0016020">
    <property type="term" value="C:membrane"/>
    <property type="evidence" value="ECO:0007669"/>
    <property type="project" value="UniProtKB-SubCell"/>
</dbReference>
<keyword evidence="5 6" id="KW-0472">Membrane</keyword>
<keyword evidence="3 6" id="KW-0812">Transmembrane</keyword>
<feature type="transmembrane region" description="Helical" evidence="6">
    <location>
        <begin position="201"/>
        <end position="221"/>
    </location>
</feature>
<dbReference type="KEGG" id="vbh:CMV30_01650"/>
<keyword evidence="9" id="KW-1185">Reference proteome</keyword>
<feature type="transmembrane region" description="Helical" evidence="6">
    <location>
        <begin position="171"/>
        <end position="189"/>
    </location>
</feature>
<dbReference type="Pfam" id="PF00892">
    <property type="entry name" value="EamA"/>
    <property type="match status" value="2"/>
</dbReference>
<comment type="subcellular location">
    <subcellularLocation>
        <location evidence="1">Membrane</location>
        <topology evidence="1">Multi-pass membrane protein</topology>
    </subcellularLocation>
</comment>
<feature type="domain" description="EamA" evidence="7">
    <location>
        <begin position="138"/>
        <end position="273"/>
    </location>
</feature>
<keyword evidence="4 6" id="KW-1133">Transmembrane helix</keyword>
<dbReference type="InterPro" id="IPR037185">
    <property type="entry name" value="EmrE-like"/>
</dbReference>
<dbReference type="InterPro" id="IPR050638">
    <property type="entry name" value="AA-Vitamin_Transporters"/>
</dbReference>
<protein>
    <submittedName>
        <fullName evidence="8">Multidrug transporter</fullName>
    </submittedName>
</protein>
<dbReference type="Proteomes" id="UP000217265">
    <property type="component" value="Chromosome"/>
</dbReference>
<feature type="transmembrane region" description="Helical" evidence="6">
    <location>
        <begin position="136"/>
        <end position="159"/>
    </location>
</feature>